<feature type="chain" id="PRO_5032932707" description="Odorant-binding protein" evidence="1">
    <location>
        <begin position="21"/>
        <end position="244"/>
    </location>
</feature>
<dbReference type="InterPro" id="IPR010562">
    <property type="entry name" value="Haemolymph_juvenile_hormone-bd"/>
</dbReference>
<dbReference type="EMBL" id="JACMRX010000001">
    <property type="protein sequence ID" value="KAF7998370.1"/>
    <property type="molecule type" value="Genomic_DNA"/>
</dbReference>
<comment type="caution">
    <text evidence="2">The sequence shown here is derived from an EMBL/GenBank/DDBJ whole genome shotgun (WGS) entry which is preliminary data.</text>
</comment>
<dbReference type="GO" id="GO:0005615">
    <property type="term" value="C:extracellular space"/>
    <property type="evidence" value="ECO:0007669"/>
    <property type="project" value="TreeGrafter"/>
</dbReference>
<dbReference type="Pfam" id="PF06585">
    <property type="entry name" value="JHBP"/>
    <property type="match status" value="1"/>
</dbReference>
<evidence type="ECO:0000313" key="2">
    <source>
        <dbReference type="EMBL" id="KAF7998370.1"/>
    </source>
</evidence>
<dbReference type="SMART" id="SM00700">
    <property type="entry name" value="JHBP"/>
    <property type="match status" value="1"/>
</dbReference>
<dbReference type="InterPro" id="IPR038606">
    <property type="entry name" value="To_sf"/>
</dbReference>
<dbReference type="Proteomes" id="UP000639338">
    <property type="component" value="Unassembled WGS sequence"/>
</dbReference>
<organism evidence="2 3">
    <name type="scientific">Aphidius gifuensis</name>
    <name type="common">Parasitoid wasp</name>
    <dbReference type="NCBI Taxonomy" id="684658"/>
    <lineage>
        <taxon>Eukaryota</taxon>
        <taxon>Metazoa</taxon>
        <taxon>Ecdysozoa</taxon>
        <taxon>Arthropoda</taxon>
        <taxon>Hexapoda</taxon>
        <taxon>Insecta</taxon>
        <taxon>Pterygota</taxon>
        <taxon>Neoptera</taxon>
        <taxon>Endopterygota</taxon>
        <taxon>Hymenoptera</taxon>
        <taxon>Apocrita</taxon>
        <taxon>Ichneumonoidea</taxon>
        <taxon>Braconidae</taxon>
        <taxon>Aphidiinae</taxon>
        <taxon>Aphidius</taxon>
    </lineage>
</organism>
<evidence type="ECO:0008006" key="4">
    <source>
        <dbReference type="Google" id="ProtNLM"/>
    </source>
</evidence>
<sequence length="244" mass="28140">MTRSWVFLLFIQSTIFIVNAKLPFAVPTCKRDSSDYALCLKKVLQQVWTKVIPGVPELGIPSLEPYHIQTESFDLDMGDINAKIRVKNVKAYGALNILWQSIKPHHSKDYFKMDANFTTSRVFAEGDYKAEGGFGTFKQKGRGKFNLTLDNLKSTVHLEGPIVNDRWVIKEFKFRPEIGDLKFWASNLNKENDEITAAILSVINDYWRDFLPEILPFAENIWNNAWKNLTNEIMKNVPFSEIFP</sequence>
<dbReference type="Gene3D" id="3.15.10.30">
    <property type="entry name" value="Haemolymph juvenile hormone binding protein"/>
    <property type="match status" value="1"/>
</dbReference>
<name>A0A834Y2V9_APHGI</name>
<reference evidence="2 3" key="1">
    <citation type="submission" date="2020-08" db="EMBL/GenBank/DDBJ databases">
        <title>Aphidius gifuensis genome sequencing and assembly.</title>
        <authorList>
            <person name="Du Z."/>
        </authorList>
    </citation>
    <scope>NUCLEOTIDE SEQUENCE [LARGE SCALE GENOMIC DNA]</scope>
    <source>
        <strain evidence="2">YNYX2018</strain>
        <tissue evidence="2">Adults</tissue>
    </source>
</reference>
<keyword evidence="1" id="KW-0732">Signal</keyword>
<dbReference type="OrthoDB" id="8196554at2759"/>
<dbReference type="AlphaFoldDB" id="A0A834Y2V9"/>
<dbReference type="PANTHER" id="PTHR11008">
    <property type="entry name" value="PROTEIN TAKEOUT-LIKE PROTEIN"/>
    <property type="match status" value="1"/>
</dbReference>
<keyword evidence="3" id="KW-1185">Reference proteome</keyword>
<proteinExistence type="predicted"/>
<accession>A0A834Y2V9</accession>
<gene>
    <name evidence="2" type="ORF">HCN44_009768</name>
</gene>
<evidence type="ECO:0000256" key="1">
    <source>
        <dbReference type="SAM" id="SignalP"/>
    </source>
</evidence>
<dbReference type="PANTHER" id="PTHR11008:SF18">
    <property type="entry name" value="BCDNA.GH05536-RELATED"/>
    <property type="match status" value="1"/>
</dbReference>
<protein>
    <recommendedName>
        <fullName evidence="4">Odorant-binding protein</fullName>
    </recommendedName>
</protein>
<evidence type="ECO:0000313" key="3">
    <source>
        <dbReference type="Proteomes" id="UP000639338"/>
    </source>
</evidence>
<feature type="signal peptide" evidence="1">
    <location>
        <begin position="1"/>
        <end position="20"/>
    </location>
</feature>